<gene>
    <name evidence="8" type="ORF">ACFOOQ_20625</name>
</gene>
<dbReference type="RefSeq" id="WP_379729592.1">
    <property type="nucleotide sequence ID" value="NZ_JBHRYJ010000006.1"/>
</dbReference>
<sequence>MSKDVLILQGLDHLDQGISIFDRDLLLVACNRRYLDLLGFPHDMGRPGTSAEAFFRHNALRGEYGPGNIEDLVRERMDLAREFQAHHIQRERPNGTTLDIRGVPLPGGGWIAIYSDVTEQRRSEQALLQSHTDLEQKILERTGELGDKNRMLDVVLETISHGITLFDTDLNLLVCNQHFMTMFGYPAEYGKPGTPFSKFVRWNVEHGEYGPGDVEEMVVLRVGLARRMEPHRLQRIRPNGRVIEVIGTPVPGVGFVTSYSDITELRRVQDQLRAVIDTMDQRIDERTEALTRYIAEREGTERELLRAKEMAEVANRSKSAFLANMSHEFRTPLNAIIGFSESLLAGYFGALSKKQNEYVDDILKSGHHLLQLINDVLDLAKVEAGRMELHLETIDSRQTIRDCLEMIRVQAERGRVTLSADLPDSLPMLQVDERMLRQMLLNLLSNAVKFTPAGGRAWVTVAARDGKLEIAVHDTGVGMAAQDIPKALAPFGQVRGVLSRDHQGTGLGLPLVKSLAELHGGSLKLVSEPGQGTVASIMLPLGTPASG</sequence>
<dbReference type="InterPro" id="IPR003594">
    <property type="entry name" value="HATPase_dom"/>
</dbReference>
<dbReference type="EC" id="2.7.13.3" evidence="2"/>
<dbReference type="EMBL" id="JBHRYJ010000006">
    <property type="protein sequence ID" value="MFC3677970.1"/>
    <property type="molecule type" value="Genomic_DNA"/>
</dbReference>
<evidence type="ECO:0000259" key="7">
    <source>
        <dbReference type="PROSITE" id="PS50109"/>
    </source>
</evidence>
<keyword evidence="3" id="KW-0597">Phosphoprotein</keyword>
<dbReference type="PROSITE" id="PS50109">
    <property type="entry name" value="HIS_KIN"/>
    <property type="match status" value="1"/>
</dbReference>
<organism evidence="8 9">
    <name type="scientific">Ferrovibrio xuzhouensis</name>
    <dbReference type="NCBI Taxonomy" id="1576914"/>
    <lineage>
        <taxon>Bacteria</taxon>
        <taxon>Pseudomonadati</taxon>
        <taxon>Pseudomonadota</taxon>
        <taxon>Alphaproteobacteria</taxon>
        <taxon>Rhodospirillales</taxon>
        <taxon>Rhodospirillaceae</taxon>
        <taxon>Ferrovibrio</taxon>
    </lineage>
</organism>
<dbReference type="InterPro" id="IPR050736">
    <property type="entry name" value="Sensor_HK_Regulatory"/>
</dbReference>
<dbReference type="SUPFAM" id="SSF55785">
    <property type="entry name" value="PYP-like sensor domain (PAS domain)"/>
    <property type="match status" value="2"/>
</dbReference>
<comment type="catalytic activity">
    <reaction evidence="1">
        <text>ATP + protein L-histidine = ADP + protein N-phospho-L-histidine.</text>
        <dbReference type="EC" id="2.7.13.3"/>
    </reaction>
</comment>
<dbReference type="Proteomes" id="UP001595711">
    <property type="component" value="Unassembled WGS sequence"/>
</dbReference>
<dbReference type="PANTHER" id="PTHR43711">
    <property type="entry name" value="TWO-COMPONENT HISTIDINE KINASE"/>
    <property type="match status" value="1"/>
</dbReference>
<dbReference type="Pfam" id="PF12860">
    <property type="entry name" value="PAS_7"/>
    <property type="match status" value="2"/>
</dbReference>
<evidence type="ECO:0000256" key="4">
    <source>
        <dbReference type="ARBA" id="ARBA00022679"/>
    </source>
</evidence>
<dbReference type="InterPro" id="IPR003661">
    <property type="entry name" value="HisK_dim/P_dom"/>
</dbReference>
<evidence type="ECO:0000256" key="6">
    <source>
        <dbReference type="ARBA" id="ARBA00023012"/>
    </source>
</evidence>
<dbReference type="InterPro" id="IPR036097">
    <property type="entry name" value="HisK_dim/P_sf"/>
</dbReference>
<dbReference type="SMART" id="SM00388">
    <property type="entry name" value="HisKA"/>
    <property type="match status" value="1"/>
</dbReference>
<dbReference type="Gene3D" id="3.30.450.20">
    <property type="entry name" value="PAS domain"/>
    <property type="match status" value="2"/>
</dbReference>
<dbReference type="SMART" id="SM00387">
    <property type="entry name" value="HATPase_c"/>
    <property type="match status" value="1"/>
</dbReference>
<dbReference type="InterPro" id="IPR035965">
    <property type="entry name" value="PAS-like_dom_sf"/>
</dbReference>
<keyword evidence="5" id="KW-0418">Kinase</keyword>
<comment type="caution">
    <text evidence="8">The sequence shown here is derived from an EMBL/GenBank/DDBJ whole genome shotgun (WGS) entry which is preliminary data.</text>
</comment>
<keyword evidence="9" id="KW-1185">Reference proteome</keyword>
<dbReference type="SUPFAM" id="SSF47384">
    <property type="entry name" value="Homodimeric domain of signal transducing histidine kinase"/>
    <property type="match status" value="1"/>
</dbReference>
<dbReference type="InterPro" id="IPR004358">
    <property type="entry name" value="Sig_transdc_His_kin-like_C"/>
</dbReference>
<dbReference type="Pfam" id="PF00512">
    <property type="entry name" value="HisKA"/>
    <property type="match status" value="1"/>
</dbReference>
<dbReference type="Gene3D" id="1.10.287.130">
    <property type="match status" value="1"/>
</dbReference>
<dbReference type="PRINTS" id="PR00344">
    <property type="entry name" value="BCTRLSENSOR"/>
</dbReference>
<evidence type="ECO:0000256" key="5">
    <source>
        <dbReference type="ARBA" id="ARBA00022777"/>
    </source>
</evidence>
<dbReference type="Pfam" id="PF02518">
    <property type="entry name" value="HATPase_c"/>
    <property type="match status" value="1"/>
</dbReference>
<dbReference type="InterPro" id="IPR005467">
    <property type="entry name" value="His_kinase_dom"/>
</dbReference>
<reference evidence="9" key="1">
    <citation type="journal article" date="2019" name="Int. J. Syst. Evol. Microbiol.">
        <title>The Global Catalogue of Microorganisms (GCM) 10K type strain sequencing project: providing services to taxonomists for standard genome sequencing and annotation.</title>
        <authorList>
            <consortium name="The Broad Institute Genomics Platform"/>
            <consortium name="The Broad Institute Genome Sequencing Center for Infectious Disease"/>
            <person name="Wu L."/>
            <person name="Ma J."/>
        </authorList>
    </citation>
    <scope>NUCLEOTIDE SEQUENCE [LARGE SCALE GENOMIC DNA]</scope>
    <source>
        <strain evidence="9">KCTC 42182</strain>
    </source>
</reference>
<proteinExistence type="predicted"/>
<dbReference type="CDD" id="cd00082">
    <property type="entry name" value="HisKA"/>
    <property type="match status" value="1"/>
</dbReference>
<keyword evidence="4" id="KW-0808">Transferase</keyword>
<keyword evidence="6" id="KW-0902">Two-component regulatory system</keyword>
<evidence type="ECO:0000256" key="3">
    <source>
        <dbReference type="ARBA" id="ARBA00022553"/>
    </source>
</evidence>
<protein>
    <recommendedName>
        <fullName evidence="2">histidine kinase</fullName>
        <ecNumber evidence="2">2.7.13.3</ecNumber>
    </recommendedName>
</protein>
<dbReference type="Gene3D" id="3.30.565.10">
    <property type="entry name" value="Histidine kinase-like ATPase, C-terminal domain"/>
    <property type="match status" value="1"/>
</dbReference>
<accession>A0ABV7VKC3</accession>
<name>A0ABV7VKC3_9PROT</name>
<evidence type="ECO:0000256" key="2">
    <source>
        <dbReference type="ARBA" id="ARBA00012438"/>
    </source>
</evidence>
<dbReference type="PANTHER" id="PTHR43711:SF31">
    <property type="entry name" value="HISTIDINE KINASE"/>
    <property type="match status" value="1"/>
</dbReference>
<evidence type="ECO:0000313" key="8">
    <source>
        <dbReference type="EMBL" id="MFC3677970.1"/>
    </source>
</evidence>
<evidence type="ECO:0000256" key="1">
    <source>
        <dbReference type="ARBA" id="ARBA00000085"/>
    </source>
</evidence>
<evidence type="ECO:0000313" key="9">
    <source>
        <dbReference type="Proteomes" id="UP001595711"/>
    </source>
</evidence>
<dbReference type="SUPFAM" id="SSF55874">
    <property type="entry name" value="ATPase domain of HSP90 chaperone/DNA topoisomerase II/histidine kinase"/>
    <property type="match status" value="1"/>
</dbReference>
<dbReference type="InterPro" id="IPR036890">
    <property type="entry name" value="HATPase_C_sf"/>
</dbReference>
<feature type="domain" description="Histidine kinase" evidence="7">
    <location>
        <begin position="324"/>
        <end position="543"/>
    </location>
</feature>